<dbReference type="PANTHER" id="PTHR24006">
    <property type="entry name" value="UBIQUITIN CARBOXYL-TERMINAL HYDROLASE"/>
    <property type="match status" value="1"/>
</dbReference>
<evidence type="ECO:0000256" key="5">
    <source>
        <dbReference type="ARBA" id="ARBA00022786"/>
    </source>
</evidence>
<protein>
    <recommendedName>
        <fullName evidence="3">ubiquitinyl hydrolase 1</fullName>
        <ecNumber evidence="3">3.4.19.12</ecNumber>
    </recommendedName>
</protein>
<keyword evidence="7" id="KW-0788">Thiol protease</keyword>
<dbReference type="AlphaFoldDB" id="A0A7R9BTS6"/>
<keyword evidence="4" id="KW-0645">Protease</keyword>
<evidence type="ECO:0000313" key="11">
    <source>
        <dbReference type="Proteomes" id="UP000678499"/>
    </source>
</evidence>
<accession>A0A7R9BTS6</accession>
<evidence type="ECO:0000313" key="10">
    <source>
        <dbReference type="EMBL" id="CAD7281457.1"/>
    </source>
</evidence>
<keyword evidence="5" id="KW-0833">Ubl conjugation pathway</keyword>
<dbReference type="EMBL" id="OA884919">
    <property type="protein sequence ID" value="CAD7281457.1"/>
    <property type="molecule type" value="Genomic_DNA"/>
</dbReference>
<feature type="compositionally biased region" description="Polar residues" evidence="8">
    <location>
        <begin position="538"/>
        <end position="551"/>
    </location>
</feature>
<dbReference type="Proteomes" id="UP000678499">
    <property type="component" value="Unassembled WGS sequence"/>
</dbReference>
<keyword evidence="6" id="KW-0378">Hydrolase</keyword>
<evidence type="ECO:0000256" key="2">
    <source>
        <dbReference type="ARBA" id="ARBA00009085"/>
    </source>
</evidence>
<dbReference type="InterPro" id="IPR018200">
    <property type="entry name" value="USP_CS"/>
</dbReference>
<sequence length="1141" mass="130699">MGPTLTFREYKGPEPLSPTVGGIKDHAEETGIPMSREPGLTYLFNGSNMCFINSVLQALAQIPGFVNQFLDDGVLNTMHRSTAHSADGRLTLGLGEVFKKMWLGRKKLINAGEFKALLTQAHSGYDNDDQQDAHEFFLDLMLSVLLSTRMFPFNEKKVRRFPAVRLADRRFRNALQSPKGVSPYADDFVGQLRVTYQCQQCFRLKHAYENFLTLELELPSKGTSRSLEHLFKDNISSPTFFPAMRCALPRVFVIQLRRYGRSPLNRSRFVKLFNYIDFPMTLNMLPFLKDATDGHFIYDLRGVVQHMGPDTDCGHYTTKLRYLYKTDEDDWRMVNDHIAIDSLDDPTAEINPKVRPSMRSTIFTPYILFYVARPHDGVKVDFIMPTVVRYAKEIKEGGMEYLKKLTDNAPRIRTSWSPGDPITEKHILYHADMCSLFPKIKPTPRRPTLPEIRQILPLDEECVEEVEWTDEEVLVGHREIGGQDPVQDDQGEENSEESDGEPLRLRGGGNGNNFETFEEDLRSEASRRMTAVRESHSESSTLSHMFNSSDSRGLAASKSQARHSVRSTALSNNARAANNSRCAATSWIECAAASVNDDEVQSWSRAIVDQVKRMDGLKDGDLMDNGLTQKEEREILRQKRFDAWQSYLNQVQHDCHRKEELEILQMLDVMTRKKGEPPMDMDYVWDSYQSSEKMLQERASALDELNRSIANKEIAVEKLANEEDWLREQQANYITPESQAKFLRYWMKQARKRGTQAVLDFKQSSLQRYLADRRQVIDTLVLIKRIDDNFSKRNRGFNWAIDALGAHLTNCKDPKRSFLFQKLFPTIKDGSLPHYPSVARYWDIVGKEARNFEQDLTVILKEVKAIVPALRALFPASDGGYDALGELVAGAEDDARKDLVFYPVKKGEPPMDMDYVWDSYQSSEKMLQERASALDELNRSIANKEIAVEKLANEEDWLREQQANYITPESQAKFLRYWMKQARKRGTQAVLDFKQSSLQRYLADRRQVIDTLVLIKRIDDNFSKRNRGFNWAIDALGAHLTNCKDPKRSFLFQKLFPTIKDGSLPHYPSVARYWDIVGKEARNFEQDLTVILKEVKAIVPALRALFPASDGGYDALGELVAGAEDDARKDLVFYPVLPIGQ</sequence>
<evidence type="ECO:0000256" key="6">
    <source>
        <dbReference type="ARBA" id="ARBA00022801"/>
    </source>
</evidence>
<feature type="compositionally biased region" description="Acidic residues" evidence="8">
    <location>
        <begin position="486"/>
        <end position="500"/>
    </location>
</feature>
<dbReference type="GO" id="GO:0006508">
    <property type="term" value="P:proteolysis"/>
    <property type="evidence" value="ECO:0007669"/>
    <property type="project" value="UniProtKB-KW"/>
</dbReference>
<comment type="catalytic activity">
    <reaction evidence="1">
        <text>Thiol-dependent hydrolysis of ester, thioester, amide, peptide and isopeptide bonds formed by the C-terminal Gly of ubiquitin (a 76-residue protein attached to proteins as an intracellular targeting signal).</text>
        <dbReference type="EC" id="3.4.19.12"/>
    </reaction>
</comment>
<dbReference type="GO" id="GO:0005829">
    <property type="term" value="C:cytosol"/>
    <property type="evidence" value="ECO:0007669"/>
    <property type="project" value="TreeGrafter"/>
</dbReference>
<dbReference type="InterPro" id="IPR050164">
    <property type="entry name" value="Peptidase_C19"/>
</dbReference>
<feature type="domain" description="USP" evidence="9">
    <location>
        <begin position="41"/>
        <end position="373"/>
    </location>
</feature>
<evidence type="ECO:0000256" key="7">
    <source>
        <dbReference type="ARBA" id="ARBA00022807"/>
    </source>
</evidence>
<reference evidence="10" key="1">
    <citation type="submission" date="2020-11" db="EMBL/GenBank/DDBJ databases">
        <authorList>
            <person name="Tran Van P."/>
        </authorList>
    </citation>
    <scope>NUCLEOTIDE SEQUENCE</scope>
</reference>
<dbReference type="SUPFAM" id="SSF54001">
    <property type="entry name" value="Cysteine proteinases"/>
    <property type="match status" value="1"/>
</dbReference>
<dbReference type="GO" id="GO:0004843">
    <property type="term" value="F:cysteine-type deubiquitinase activity"/>
    <property type="evidence" value="ECO:0007669"/>
    <property type="project" value="UniProtKB-EC"/>
</dbReference>
<evidence type="ECO:0000256" key="3">
    <source>
        <dbReference type="ARBA" id="ARBA00012759"/>
    </source>
</evidence>
<dbReference type="CDD" id="cd02257">
    <property type="entry name" value="Peptidase_C19"/>
    <property type="match status" value="1"/>
</dbReference>
<dbReference type="EC" id="3.4.19.12" evidence="3"/>
<feature type="region of interest" description="Disordered" evidence="8">
    <location>
        <begin position="1"/>
        <end position="23"/>
    </location>
</feature>
<evidence type="ECO:0000256" key="4">
    <source>
        <dbReference type="ARBA" id="ARBA00022670"/>
    </source>
</evidence>
<gene>
    <name evidence="10" type="ORF">NMOB1V02_LOCUS9102</name>
</gene>
<evidence type="ECO:0000259" key="9">
    <source>
        <dbReference type="PROSITE" id="PS50235"/>
    </source>
</evidence>
<dbReference type="EMBL" id="CAJPEX010002882">
    <property type="protein sequence ID" value="CAG0921609.1"/>
    <property type="molecule type" value="Genomic_DNA"/>
</dbReference>
<dbReference type="PROSITE" id="PS00973">
    <property type="entry name" value="USP_2"/>
    <property type="match status" value="1"/>
</dbReference>
<dbReference type="Gene3D" id="3.90.70.10">
    <property type="entry name" value="Cysteine proteinases"/>
    <property type="match status" value="1"/>
</dbReference>
<dbReference type="GO" id="GO:0016579">
    <property type="term" value="P:protein deubiquitination"/>
    <property type="evidence" value="ECO:0007669"/>
    <property type="project" value="InterPro"/>
</dbReference>
<dbReference type="PROSITE" id="PS50235">
    <property type="entry name" value="USP_3"/>
    <property type="match status" value="1"/>
</dbReference>
<keyword evidence="11" id="KW-1185">Reference proteome</keyword>
<comment type="similarity">
    <text evidence="2">Belongs to the peptidase C19 family.</text>
</comment>
<evidence type="ECO:0000256" key="8">
    <source>
        <dbReference type="SAM" id="MobiDB-lite"/>
    </source>
</evidence>
<dbReference type="PANTHER" id="PTHR24006:SF888">
    <property type="entry name" value="UBIQUITIN CARBOXYL-TERMINAL HYDROLASE 30"/>
    <property type="match status" value="1"/>
</dbReference>
<dbReference type="InterPro" id="IPR001394">
    <property type="entry name" value="Peptidase_C19_UCH"/>
</dbReference>
<name>A0A7R9BTS6_9CRUS</name>
<dbReference type="InterPro" id="IPR038765">
    <property type="entry name" value="Papain-like_cys_pep_sf"/>
</dbReference>
<dbReference type="OrthoDB" id="265776at2759"/>
<feature type="region of interest" description="Disordered" evidence="8">
    <location>
        <begin position="477"/>
        <end position="557"/>
    </location>
</feature>
<evidence type="ECO:0000256" key="1">
    <source>
        <dbReference type="ARBA" id="ARBA00000707"/>
    </source>
</evidence>
<dbReference type="Pfam" id="PF00443">
    <property type="entry name" value="UCH"/>
    <property type="match status" value="1"/>
</dbReference>
<feature type="compositionally biased region" description="Basic and acidic residues" evidence="8">
    <location>
        <begin position="519"/>
        <end position="537"/>
    </location>
</feature>
<proteinExistence type="inferred from homology"/>
<dbReference type="InterPro" id="IPR028889">
    <property type="entry name" value="USP"/>
</dbReference>
<organism evidence="10">
    <name type="scientific">Notodromas monacha</name>
    <dbReference type="NCBI Taxonomy" id="399045"/>
    <lineage>
        <taxon>Eukaryota</taxon>
        <taxon>Metazoa</taxon>
        <taxon>Ecdysozoa</taxon>
        <taxon>Arthropoda</taxon>
        <taxon>Crustacea</taxon>
        <taxon>Oligostraca</taxon>
        <taxon>Ostracoda</taxon>
        <taxon>Podocopa</taxon>
        <taxon>Podocopida</taxon>
        <taxon>Cypridocopina</taxon>
        <taxon>Cypridoidea</taxon>
        <taxon>Cyprididae</taxon>
        <taxon>Notodromas</taxon>
    </lineage>
</organism>
<dbReference type="GO" id="GO:0005634">
    <property type="term" value="C:nucleus"/>
    <property type="evidence" value="ECO:0007669"/>
    <property type="project" value="TreeGrafter"/>
</dbReference>